<evidence type="ECO:0000256" key="1">
    <source>
        <dbReference type="SAM" id="SignalP"/>
    </source>
</evidence>
<dbReference type="RefSeq" id="WP_010490294.1">
    <property type="nucleotide sequence ID" value="NZ_FZOG01000002.1"/>
</dbReference>
<dbReference type="Proteomes" id="UP000242915">
    <property type="component" value="Unassembled WGS sequence"/>
</dbReference>
<reference evidence="3" key="1">
    <citation type="submission" date="2017-06" db="EMBL/GenBank/DDBJ databases">
        <authorList>
            <person name="Varghese N."/>
            <person name="Submissions S."/>
        </authorList>
    </citation>
    <scope>NUCLEOTIDE SEQUENCE [LARGE SCALE GENOMIC DNA]</scope>
    <source>
        <strain evidence="3">CIP 108523</strain>
    </source>
</reference>
<organism evidence="2 3">
    <name type="scientific">Pseudomonas segetis</name>
    <dbReference type="NCBI Taxonomy" id="298908"/>
    <lineage>
        <taxon>Bacteria</taxon>
        <taxon>Pseudomonadati</taxon>
        <taxon>Pseudomonadota</taxon>
        <taxon>Gammaproteobacteria</taxon>
        <taxon>Pseudomonadales</taxon>
        <taxon>Pseudomonadaceae</taxon>
        <taxon>Pseudomonas</taxon>
    </lineage>
</organism>
<name>A0A239BYH9_9PSED</name>
<gene>
    <name evidence="2" type="ORF">SAMN05216255_1414</name>
</gene>
<evidence type="ECO:0000313" key="3">
    <source>
        <dbReference type="Proteomes" id="UP000242915"/>
    </source>
</evidence>
<dbReference type="AlphaFoldDB" id="A0A239BYH9"/>
<evidence type="ECO:0000313" key="2">
    <source>
        <dbReference type="EMBL" id="SNS13057.1"/>
    </source>
</evidence>
<accession>A0A239BYH9</accession>
<evidence type="ECO:0008006" key="4">
    <source>
        <dbReference type="Google" id="ProtNLM"/>
    </source>
</evidence>
<dbReference type="EMBL" id="FZOG01000002">
    <property type="protein sequence ID" value="SNS13057.1"/>
    <property type="molecule type" value="Genomic_DNA"/>
</dbReference>
<feature type="chain" id="PRO_5011225075" description="DUF2790 domain-containing protein" evidence="1">
    <location>
        <begin position="21"/>
        <end position="88"/>
    </location>
</feature>
<dbReference type="Pfam" id="PF10976">
    <property type="entry name" value="DUF2790"/>
    <property type="match status" value="1"/>
</dbReference>
<dbReference type="InterPro" id="IPR021245">
    <property type="entry name" value="DUF2790"/>
</dbReference>
<dbReference type="Gene3D" id="2.30.140.50">
    <property type="entry name" value="Protein of unknown function DUF2790"/>
    <property type="match status" value="1"/>
</dbReference>
<keyword evidence="3" id="KW-1185">Reference proteome</keyword>
<feature type="signal peptide" evidence="1">
    <location>
        <begin position="1"/>
        <end position="20"/>
    </location>
</feature>
<keyword evidence="1" id="KW-0732">Signal</keyword>
<protein>
    <recommendedName>
        <fullName evidence="4">DUF2790 domain-containing protein</fullName>
    </recommendedName>
</protein>
<sequence>MKIASVVAAFITSLAPSAFAQDIDREPGSGIPAVKYQYGMEVDISKVLHRTDNSKKVGVVPVNVVYEDSKGEIHKIQFLEWGNGPHNV</sequence>
<proteinExistence type="predicted"/>